<sequence length="114" mass="12352">MQAIGFISPFYQQCVRQDTVRQGSFGSNSVWDDKKSGAKANLSVWEIRSSIVWAADGETETTDGQKVGDGGLAVTTYLGPIRESQDYDAPDSSFAHVPLASIADLGRDVQEGMY</sequence>
<dbReference type="RefSeq" id="XP_018665117.1">
    <property type="nucleotide sequence ID" value="XM_018801802.1"/>
</dbReference>
<name>A0A2P4ZJM3_9HYPO</name>
<proteinExistence type="predicted"/>
<accession>A0A2P4ZJM3</accession>
<evidence type="ECO:0000313" key="2">
    <source>
        <dbReference type="Proteomes" id="UP000054821"/>
    </source>
</evidence>
<organism evidence="1 2">
    <name type="scientific">Trichoderma gamsii</name>
    <dbReference type="NCBI Taxonomy" id="398673"/>
    <lineage>
        <taxon>Eukaryota</taxon>
        <taxon>Fungi</taxon>
        <taxon>Dikarya</taxon>
        <taxon>Ascomycota</taxon>
        <taxon>Pezizomycotina</taxon>
        <taxon>Sordariomycetes</taxon>
        <taxon>Hypocreomycetidae</taxon>
        <taxon>Hypocreales</taxon>
        <taxon>Hypocreaceae</taxon>
        <taxon>Trichoderma</taxon>
    </lineage>
</organism>
<dbReference type="AlphaFoldDB" id="A0A2P4ZJM3"/>
<gene>
    <name evidence="1" type="ORF">TGAM01_v206431</name>
</gene>
<comment type="caution">
    <text evidence="1">The sequence shown here is derived from an EMBL/GenBank/DDBJ whole genome shotgun (WGS) entry which is preliminary data.</text>
</comment>
<dbReference type="EMBL" id="JPDN02000022">
    <property type="protein sequence ID" value="PON24501.1"/>
    <property type="molecule type" value="Genomic_DNA"/>
</dbReference>
<evidence type="ECO:0000313" key="1">
    <source>
        <dbReference type="EMBL" id="PON24501.1"/>
    </source>
</evidence>
<dbReference type="Proteomes" id="UP000054821">
    <property type="component" value="Unassembled WGS sequence"/>
</dbReference>
<keyword evidence="2" id="KW-1185">Reference proteome</keyword>
<dbReference type="STRING" id="398673.A0A2P4ZJM3"/>
<reference evidence="1 2" key="1">
    <citation type="journal article" date="2016" name="Genome Announc.">
        <title>Draft Whole-Genome Sequence of Trichoderma gamsii T6085, a Promising Biocontrol Agent of Fusarium Head Blight on Wheat.</title>
        <authorList>
            <person name="Baroncelli R."/>
            <person name="Zapparata A."/>
            <person name="Piaggeschi G."/>
            <person name="Sarrocco S."/>
            <person name="Vannacci G."/>
        </authorList>
    </citation>
    <scope>NUCLEOTIDE SEQUENCE [LARGE SCALE GENOMIC DNA]</scope>
    <source>
        <strain evidence="1 2">T6085</strain>
    </source>
</reference>
<protein>
    <submittedName>
        <fullName evidence="1">Uncharacterized protein</fullName>
    </submittedName>
</protein>
<dbReference type="GeneID" id="29981885"/>